<reference evidence="1 2" key="1">
    <citation type="submission" date="2018-04" db="EMBL/GenBank/DDBJ databases">
        <title>Draft genome sequence of Pseudomonas syringae pv. actinidiae biovar 1 strains isolated from kiwifruit in Kagawa prefecture.</title>
        <authorList>
            <person name="Tabuchi M."/>
            <person name="Saito M."/>
            <person name="Fujiwara S."/>
            <person name="Sasa N."/>
            <person name="Akimitsu K."/>
            <person name="Gomi K."/>
            <person name="Konishi-Sugita S."/>
            <person name="Hamano K."/>
            <person name="Kataoka I."/>
        </authorList>
    </citation>
    <scope>NUCLEOTIDE SEQUENCE [LARGE SCALE GENOMIC DNA]</scope>
    <source>
        <strain evidence="1 2">MAFF212206</strain>
    </source>
</reference>
<evidence type="ECO:0000313" key="2">
    <source>
        <dbReference type="Proteomes" id="UP000247480"/>
    </source>
</evidence>
<accession>A0A2V0QV38</accession>
<dbReference type="EMBL" id="BGJZ01000415">
    <property type="protein sequence ID" value="GBH14085.1"/>
    <property type="molecule type" value="Genomic_DNA"/>
</dbReference>
<dbReference type="AlphaFoldDB" id="A0A2V0QV38"/>
<name>A0A2V0QV38_PSESF</name>
<protein>
    <submittedName>
        <fullName evidence="1">Uncharacterized protein</fullName>
    </submittedName>
</protein>
<comment type="caution">
    <text evidence="1">The sequence shown here is derived from an EMBL/GenBank/DDBJ whole genome shotgun (WGS) entry which is preliminary data.</text>
</comment>
<gene>
    <name evidence="1" type="ORF">KPSA1_07584</name>
</gene>
<organism evidence="1 2">
    <name type="scientific">Pseudomonas syringae pv. actinidiae</name>
    <dbReference type="NCBI Taxonomy" id="103796"/>
    <lineage>
        <taxon>Bacteria</taxon>
        <taxon>Pseudomonadati</taxon>
        <taxon>Pseudomonadota</taxon>
        <taxon>Gammaproteobacteria</taxon>
        <taxon>Pseudomonadales</taxon>
        <taxon>Pseudomonadaceae</taxon>
        <taxon>Pseudomonas</taxon>
        <taxon>Pseudomonas syringae</taxon>
    </lineage>
</organism>
<dbReference type="Proteomes" id="UP000247480">
    <property type="component" value="Unassembled WGS sequence"/>
</dbReference>
<sequence length="54" mass="5692">MSRVITLSSPLLPTLKLPLGNSRIGSNYQGTLQGSDSIKSINSCAVFLANTPKT</sequence>
<proteinExistence type="predicted"/>
<evidence type="ECO:0000313" key="1">
    <source>
        <dbReference type="EMBL" id="GBH14085.1"/>
    </source>
</evidence>